<name>A0A914VAF5_9BILA</name>
<reference evidence="3" key="1">
    <citation type="submission" date="2022-11" db="UniProtKB">
        <authorList>
            <consortium name="WormBaseParasite"/>
        </authorList>
    </citation>
    <scope>IDENTIFICATION</scope>
</reference>
<keyword evidence="2" id="KW-1185">Reference proteome</keyword>
<dbReference type="Proteomes" id="UP000887566">
    <property type="component" value="Unplaced"/>
</dbReference>
<evidence type="ECO:0000313" key="2">
    <source>
        <dbReference type="Proteomes" id="UP000887566"/>
    </source>
</evidence>
<evidence type="ECO:0000313" key="3">
    <source>
        <dbReference type="WBParaSite" id="PSAMB.scaffold1722size28405.g14543.t1"/>
    </source>
</evidence>
<sequence length="83" mass="9207">MAIFDSTEDRNEGGESVSSHEQRQTKYRQSGVSDMRATADSRMRVDEEGEGRPATRRLPSPSVPPIHSVVIIVVVTGVRFGRH</sequence>
<protein>
    <submittedName>
        <fullName evidence="3">Uncharacterized protein</fullName>
    </submittedName>
</protein>
<feature type="region of interest" description="Disordered" evidence="1">
    <location>
        <begin position="1"/>
        <end position="63"/>
    </location>
</feature>
<dbReference type="AlphaFoldDB" id="A0A914VAF5"/>
<accession>A0A914VAF5</accession>
<evidence type="ECO:0000256" key="1">
    <source>
        <dbReference type="SAM" id="MobiDB-lite"/>
    </source>
</evidence>
<feature type="compositionally biased region" description="Basic and acidic residues" evidence="1">
    <location>
        <begin position="37"/>
        <end position="53"/>
    </location>
</feature>
<dbReference type="WBParaSite" id="PSAMB.scaffold1722size28405.g14543.t1">
    <property type="protein sequence ID" value="PSAMB.scaffold1722size28405.g14543.t1"/>
    <property type="gene ID" value="PSAMB.scaffold1722size28405.g14543"/>
</dbReference>
<proteinExistence type="predicted"/>
<organism evidence="2 3">
    <name type="scientific">Plectus sambesii</name>
    <dbReference type="NCBI Taxonomy" id="2011161"/>
    <lineage>
        <taxon>Eukaryota</taxon>
        <taxon>Metazoa</taxon>
        <taxon>Ecdysozoa</taxon>
        <taxon>Nematoda</taxon>
        <taxon>Chromadorea</taxon>
        <taxon>Plectida</taxon>
        <taxon>Plectina</taxon>
        <taxon>Plectoidea</taxon>
        <taxon>Plectidae</taxon>
        <taxon>Plectus</taxon>
    </lineage>
</organism>
<feature type="compositionally biased region" description="Basic and acidic residues" evidence="1">
    <location>
        <begin position="7"/>
        <end position="24"/>
    </location>
</feature>